<accession>A0A368UT70</accession>
<evidence type="ECO:0000256" key="1">
    <source>
        <dbReference type="ARBA" id="ARBA00022478"/>
    </source>
</evidence>
<dbReference type="InterPro" id="IPR037068">
    <property type="entry name" value="DNA_primase_core_N_sf"/>
</dbReference>
<feature type="compositionally biased region" description="Basic and acidic residues" evidence="16">
    <location>
        <begin position="436"/>
        <end position="446"/>
    </location>
</feature>
<proteinExistence type="inferred from homology"/>
<feature type="zinc finger region" description="CHC2-type" evidence="12 14">
    <location>
        <begin position="39"/>
        <end position="63"/>
    </location>
</feature>
<dbReference type="Gene3D" id="3.40.1360.10">
    <property type="match status" value="1"/>
</dbReference>
<comment type="domain">
    <text evidence="12">Contains an N-terminal zinc-binding domain, a central core domain that contains the primase activity, and a C-terminal DnaB-binding domain.</text>
</comment>
<dbReference type="InterPro" id="IPR019475">
    <property type="entry name" value="DNA_primase_DnaB-bd"/>
</dbReference>
<evidence type="ECO:0000256" key="13">
    <source>
        <dbReference type="PIRNR" id="PIRNR002811"/>
    </source>
</evidence>
<sequence length="658" mass="74669">MIDKGTIDKVMETAQGQITEVVSEFVNLKRRGINYIGLCPFHNEKTPSFIVSPHKGIYKCFGCGKGGNAVNFLMDHEQISFIEAIKILGKKFHIHIEEKELTPEEMAHQNDRESMLVVTTFAAGYFMDRLHKSDEGKSVGLGYFRERNFRDDIIQKFQLGYSPESRDAFTKEALRQGYKLDFLEKTGLTIVRDDYKADRFRGRVIFPIHSLAGKVIGFGGRVLRTDAKTAKYLNSPESEIYHKSKVLYGMYQARQEIARQDRCILVEGYTDVLSFHQAGISNVVASSGTALTPDQIRLIARFSKNLTIIFDGDAAGIKASLRGIDLVLEEGLNVKVLLLPDGEDPDSYAKKLGGEALRAYIQKHETDFIRFKTGLLLEEAKDDPIARARLVQDIVRTISVIPDSITRTEYVKDCSNLMKVEEQVLYMEIGKLRKKRQEDASKRTHYNENQSPGNSGMSAPAPVSDPMLKQAASSSNPFEAEEREVLRFLLKYGDAMLGEFEFDDGKREVSVGEYIVAELRQDELESVNPLYNRMMELYEENFRNENFSSSRFFVSSSDNRISSLATDLIAHEYSLSRIHDKLGVVSTEEDLLDELVPKVVTELKWKKVKILLDEKRQLLKKAEEEKDEAGFMELLQDFNNLQQAFIFISKALGGRTVV</sequence>
<evidence type="ECO:0000256" key="6">
    <source>
        <dbReference type="ARBA" id="ARBA00022723"/>
    </source>
</evidence>
<evidence type="ECO:0000256" key="9">
    <source>
        <dbReference type="ARBA" id="ARBA00022842"/>
    </source>
</evidence>
<dbReference type="InterPro" id="IPR050219">
    <property type="entry name" value="DnaG_primase"/>
</dbReference>
<dbReference type="PIRSF" id="PIRSF002811">
    <property type="entry name" value="DnaG"/>
    <property type="match status" value="1"/>
</dbReference>
<dbReference type="InterPro" id="IPR013264">
    <property type="entry name" value="DNAG_N"/>
</dbReference>
<dbReference type="GO" id="GO:0006269">
    <property type="term" value="P:DNA replication, synthesis of primer"/>
    <property type="evidence" value="ECO:0007669"/>
    <property type="project" value="UniProtKB-UniRule"/>
</dbReference>
<evidence type="ECO:0000256" key="8">
    <source>
        <dbReference type="ARBA" id="ARBA00022833"/>
    </source>
</evidence>
<evidence type="ECO:0000256" key="5">
    <source>
        <dbReference type="ARBA" id="ARBA00022705"/>
    </source>
</evidence>
<dbReference type="GO" id="GO:0000428">
    <property type="term" value="C:DNA-directed RNA polymerase complex"/>
    <property type="evidence" value="ECO:0007669"/>
    <property type="project" value="UniProtKB-KW"/>
</dbReference>
<dbReference type="FunFam" id="3.90.580.10:FF:000001">
    <property type="entry name" value="DNA primase"/>
    <property type="match status" value="1"/>
</dbReference>
<dbReference type="NCBIfam" id="TIGR01391">
    <property type="entry name" value="dnaG"/>
    <property type="match status" value="1"/>
</dbReference>
<evidence type="ECO:0000256" key="16">
    <source>
        <dbReference type="SAM" id="MobiDB-lite"/>
    </source>
</evidence>
<dbReference type="InterPro" id="IPR034151">
    <property type="entry name" value="TOPRIM_DnaG_bac"/>
</dbReference>
<keyword evidence="8 12" id="KW-0862">Zinc</keyword>
<evidence type="ECO:0000256" key="14">
    <source>
        <dbReference type="PIRSR" id="PIRSR002811-1"/>
    </source>
</evidence>
<dbReference type="InterPro" id="IPR030846">
    <property type="entry name" value="DnaG_bac"/>
</dbReference>
<dbReference type="EMBL" id="QPIZ01000016">
    <property type="protein sequence ID" value="RCW31972.1"/>
    <property type="molecule type" value="Genomic_DNA"/>
</dbReference>
<dbReference type="PANTHER" id="PTHR30313">
    <property type="entry name" value="DNA PRIMASE"/>
    <property type="match status" value="1"/>
</dbReference>
<dbReference type="GO" id="GO:0003677">
    <property type="term" value="F:DNA binding"/>
    <property type="evidence" value="ECO:0007669"/>
    <property type="project" value="UniProtKB-KW"/>
</dbReference>
<dbReference type="GO" id="GO:0005737">
    <property type="term" value="C:cytoplasm"/>
    <property type="evidence" value="ECO:0007669"/>
    <property type="project" value="TreeGrafter"/>
</dbReference>
<dbReference type="Gene3D" id="3.90.580.10">
    <property type="entry name" value="Zinc finger, CHC2-type domain"/>
    <property type="match status" value="1"/>
</dbReference>
<evidence type="ECO:0000313" key="18">
    <source>
        <dbReference type="EMBL" id="RCW31972.1"/>
    </source>
</evidence>
<keyword evidence="15" id="KW-0175">Coiled coil</keyword>
<protein>
    <recommendedName>
        <fullName evidence="12 13">DNA primase</fullName>
        <ecNumber evidence="12">2.7.7.101</ecNumber>
    </recommendedName>
</protein>
<reference evidence="18 19" key="1">
    <citation type="submission" date="2018-07" db="EMBL/GenBank/DDBJ databases">
        <title>Freshwater and sediment microbial communities from various areas in North America, analyzing microbe dynamics in response to fracking.</title>
        <authorList>
            <person name="Lamendella R."/>
        </authorList>
    </citation>
    <scope>NUCLEOTIDE SEQUENCE [LARGE SCALE GENOMIC DNA]</scope>
    <source>
        <strain evidence="18 19">160A</strain>
    </source>
</reference>
<dbReference type="Pfam" id="PF13155">
    <property type="entry name" value="Toprim_2"/>
    <property type="match status" value="1"/>
</dbReference>
<dbReference type="HAMAP" id="MF_00974">
    <property type="entry name" value="DNA_primase_DnaG"/>
    <property type="match status" value="1"/>
</dbReference>
<evidence type="ECO:0000256" key="11">
    <source>
        <dbReference type="ARBA" id="ARBA00023163"/>
    </source>
</evidence>
<comment type="cofactor">
    <cofactor evidence="12 13 14">
        <name>Zn(2+)</name>
        <dbReference type="ChEBI" id="CHEBI:29105"/>
    </cofactor>
    <text evidence="12 13 14">Binds 1 zinc ion per monomer.</text>
</comment>
<dbReference type="GO" id="GO:0008270">
    <property type="term" value="F:zinc ion binding"/>
    <property type="evidence" value="ECO:0007669"/>
    <property type="project" value="UniProtKB-UniRule"/>
</dbReference>
<organism evidence="18 19">
    <name type="scientific">Marinilabilia salmonicolor</name>
    <dbReference type="NCBI Taxonomy" id="989"/>
    <lineage>
        <taxon>Bacteria</taxon>
        <taxon>Pseudomonadati</taxon>
        <taxon>Bacteroidota</taxon>
        <taxon>Bacteroidia</taxon>
        <taxon>Marinilabiliales</taxon>
        <taxon>Marinilabiliaceae</taxon>
        <taxon>Marinilabilia</taxon>
    </lineage>
</organism>
<feature type="coiled-coil region" evidence="15">
    <location>
        <begin position="605"/>
        <end position="632"/>
    </location>
</feature>
<evidence type="ECO:0000256" key="3">
    <source>
        <dbReference type="ARBA" id="ARBA00022679"/>
    </source>
</evidence>
<comment type="similarity">
    <text evidence="12 13">Belongs to the DnaG primase family.</text>
</comment>
<keyword evidence="10 12" id="KW-0238">DNA-binding</keyword>
<comment type="catalytic activity">
    <reaction evidence="12">
        <text>ssDNA + n NTP = ssDNA/pppN(pN)n-1 hybrid + (n-1) diphosphate.</text>
        <dbReference type="EC" id="2.7.7.101"/>
    </reaction>
</comment>
<keyword evidence="11 12" id="KW-0804">Transcription</keyword>
<dbReference type="InterPro" id="IPR006295">
    <property type="entry name" value="DNA_primase_DnaG"/>
</dbReference>
<keyword evidence="7 12" id="KW-0863">Zinc-finger</keyword>
<feature type="domain" description="Toprim" evidence="17">
    <location>
        <begin position="261"/>
        <end position="342"/>
    </location>
</feature>
<keyword evidence="1 12" id="KW-0240">DNA-directed RNA polymerase</keyword>
<keyword evidence="6 12" id="KW-0479">Metal-binding</keyword>
<evidence type="ECO:0000256" key="2">
    <source>
        <dbReference type="ARBA" id="ARBA00022515"/>
    </source>
</evidence>
<evidence type="ECO:0000256" key="15">
    <source>
        <dbReference type="SAM" id="Coils"/>
    </source>
</evidence>
<dbReference type="InterPro" id="IPR006171">
    <property type="entry name" value="TOPRIM_dom"/>
</dbReference>
<dbReference type="Pfam" id="PF10410">
    <property type="entry name" value="DnaB_bind"/>
    <property type="match status" value="1"/>
</dbReference>
<dbReference type="GO" id="GO:1990077">
    <property type="term" value="C:primosome complex"/>
    <property type="evidence" value="ECO:0007669"/>
    <property type="project" value="UniProtKB-KW"/>
</dbReference>
<dbReference type="RefSeq" id="WP_114437335.1">
    <property type="nucleotide sequence ID" value="NZ_QPIZ01000016.1"/>
</dbReference>
<dbReference type="CDD" id="cd03364">
    <property type="entry name" value="TOPRIM_DnaG_primases"/>
    <property type="match status" value="1"/>
</dbReference>
<keyword evidence="9" id="KW-0460">Magnesium</keyword>
<dbReference type="Proteomes" id="UP000252733">
    <property type="component" value="Unassembled WGS sequence"/>
</dbReference>
<dbReference type="Pfam" id="PF01807">
    <property type="entry name" value="Zn_ribbon_DnaG"/>
    <property type="match status" value="1"/>
</dbReference>
<dbReference type="InterPro" id="IPR036977">
    <property type="entry name" value="DNA_primase_Znf_CHC2"/>
</dbReference>
<evidence type="ECO:0000256" key="7">
    <source>
        <dbReference type="ARBA" id="ARBA00022771"/>
    </source>
</evidence>
<dbReference type="SMART" id="SM00400">
    <property type="entry name" value="ZnF_CHCC"/>
    <property type="match status" value="1"/>
</dbReference>
<keyword evidence="19" id="KW-1185">Reference proteome</keyword>
<keyword evidence="4 12" id="KW-0548">Nucleotidyltransferase</keyword>
<dbReference type="SUPFAM" id="SSF56731">
    <property type="entry name" value="DNA primase core"/>
    <property type="match status" value="1"/>
</dbReference>
<gene>
    <name evidence="12" type="primary">dnaG</name>
    <name evidence="18" type="ORF">DFO77_11639</name>
</gene>
<feature type="compositionally biased region" description="Polar residues" evidence="16">
    <location>
        <begin position="447"/>
        <end position="457"/>
    </location>
</feature>
<feature type="region of interest" description="Disordered" evidence="16">
    <location>
        <begin position="436"/>
        <end position="476"/>
    </location>
</feature>
<evidence type="ECO:0000259" key="17">
    <source>
        <dbReference type="PROSITE" id="PS50880"/>
    </source>
</evidence>
<dbReference type="GO" id="GO:0003899">
    <property type="term" value="F:DNA-directed RNA polymerase activity"/>
    <property type="evidence" value="ECO:0007669"/>
    <property type="project" value="UniProtKB-UniRule"/>
</dbReference>
<comment type="function">
    <text evidence="12 13">RNA polymerase that catalyzes the synthesis of short RNA molecules used as primers for DNA polymerase during DNA replication.</text>
</comment>
<name>A0A368UT70_9BACT</name>
<evidence type="ECO:0000256" key="10">
    <source>
        <dbReference type="ARBA" id="ARBA00023125"/>
    </source>
</evidence>
<dbReference type="SUPFAM" id="SSF57783">
    <property type="entry name" value="Zinc beta-ribbon"/>
    <property type="match status" value="1"/>
</dbReference>
<dbReference type="Pfam" id="PF08275">
    <property type="entry name" value="DNAG_N"/>
    <property type="match status" value="1"/>
</dbReference>
<dbReference type="PANTHER" id="PTHR30313:SF2">
    <property type="entry name" value="DNA PRIMASE"/>
    <property type="match status" value="1"/>
</dbReference>
<comment type="subunit">
    <text evidence="12">Monomer. Interacts with DnaB.</text>
</comment>
<evidence type="ECO:0000313" key="19">
    <source>
        <dbReference type="Proteomes" id="UP000252733"/>
    </source>
</evidence>
<keyword evidence="2 12" id="KW-0639">Primosome</keyword>
<evidence type="ECO:0000256" key="12">
    <source>
        <dbReference type="HAMAP-Rule" id="MF_00974"/>
    </source>
</evidence>
<dbReference type="EC" id="2.7.7.101" evidence="12"/>
<comment type="caution">
    <text evidence="18">The sequence shown here is derived from an EMBL/GenBank/DDBJ whole genome shotgun (WGS) entry which is preliminary data.</text>
</comment>
<dbReference type="InterPro" id="IPR002694">
    <property type="entry name" value="Znf_CHC2"/>
</dbReference>
<keyword evidence="5 12" id="KW-0235">DNA replication</keyword>
<dbReference type="FunFam" id="3.40.1360.10:FF:000002">
    <property type="entry name" value="DNA primase"/>
    <property type="match status" value="1"/>
</dbReference>
<dbReference type="PROSITE" id="PS50880">
    <property type="entry name" value="TOPRIM"/>
    <property type="match status" value="1"/>
</dbReference>
<keyword evidence="3 12" id="KW-0808">Transferase</keyword>
<dbReference type="Gene3D" id="3.90.980.10">
    <property type="entry name" value="DNA primase, catalytic core, N-terminal domain"/>
    <property type="match status" value="1"/>
</dbReference>
<dbReference type="AlphaFoldDB" id="A0A368UT70"/>
<evidence type="ECO:0000256" key="4">
    <source>
        <dbReference type="ARBA" id="ARBA00022695"/>
    </source>
</evidence>
<dbReference type="SMART" id="SM00493">
    <property type="entry name" value="TOPRIM"/>
    <property type="match status" value="1"/>
</dbReference>